<evidence type="ECO:0000313" key="8">
    <source>
        <dbReference type="Proteomes" id="UP000481030"/>
    </source>
</evidence>
<feature type="transmembrane region" description="Helical" evidence="6">
    <location>
        <begin position="356"/>
        <end position="376"/>
    </location>
</feature>
<dbReference type="PANTHER" id="PTHR30474:SF1">
    <property type="entry name" value="PEPTIDOGLYCAN GLYCOSYLTRANSFERASE MRDB"/>
    <property type="match status" value="1"/>
</dbReference>
<keyword evidence="2 6" id="KW-0812">Transmembrane</keyword>
<dbReference type="GO" id="GO:0015648">
    <property type="term" value="F:lipid-linked peptidoglycan transporter activity"/>
    <property type="evidence" value="ECO:0007669"/>
    <property type="project" value="TreeGrafter"/>
</dbReference>
<reference evidence="7 8" key="1">
    <citation type="journal article" date="2016" name="Antonie Van Leeuwenhoek">
        <title>Bacillus depressus sp. nov., isolated from soil of a sunflower field.</title>
        <authorList>
            <person name="Wei X."/>
            <person name="Xin D."/>
            <person name="Xin Y."/>
            <person name="Zhang H."/>
            <person name="Wang T."/>
            <person name="Zhang J."/>
        </authorList>
    </citation>
    <scope>NUCLEOTIDE SEQUENCE [LARGE SCALE GENOMIC DNA]</scope>
    <source>
        <strain evidence="7 8">BZ1</strain>
    </source>
</reference>
<feature type="transmembrane region" description="Helical" evidence="6">
    <location>
        <begin position="71"/>
        <end position="91"/>
    </location>
</feature>
<feature type="transmembrane region" description="Helical" evidence="6">
    <location>
        <begin position="43"/>
        <end position="64"/>
    </location>
</feature>
<dbReference type="RefSeq" id="WP_151536740.1">
    <property type="nucleotide sequence ID" value="NZ_WBOS01000016.1"/>
</dbReference>
<dbReference type="GO" id="GO:0005886">
    <property type="term" value="C:plasma membrane"/>
    <property type="evidence" value="ECO:0007669"/>
    <property type="project" value="TreeGrafter"/>
</dbReference>
<feature type="transmembrane region" description="Helical" evidence="6">
    <location>
        <begin position="12"/>
        <end position="31"/>
    </location>
</feature>
<dbReference type="PANTHER" id="PTHR30474">
    <property type="entry name" value="CELL CYCLE PROTEIN"/>
    <property type="match status" value="1"/>
</dbReference>
<dbReference type="Pfam" id="PF01098">
    <property type="entry name" value="FTSW_RODA_SPOVE"/>
    <property type="match status" value="1"/>
</dbReference>
<feature type="transmembrane region" description="Helical" evidence="6">
    <location>
        <begin position="103"/>
        <end position="127"/>
    </location>
</feature>
<keyword evidence="4 6" id="KW-1133">Transmembrane helix</keyword>
<comment type="subcellular location">
    <subcellularLocation>
        <location evidence="1">Membrane</location>
        <topology evidence="1">Multi-pass membrane protein</topology>
    </subcellularLocation>
</comment>
<dbReference type="InterPro" id="IPR001182">
    <property type="entry name" value="FtsW/RodA"/>
</dbReference>
<evidence type="ECO:0000256" key="2">
    <source>
        <dbReference type="ARBA" id="ARBA00022692"/>
    </source>
</evidence>
<dbReference type="GO" id="GO:0032153">
    <property type="term" value="C:cell division site"/>
    <property type="evidence" value="ECO:0007669"/>
    <property type="project" value="TreeGrafter"/>
</dbReference>
<proteinExistence type="predicted"/>
<dbReference type="GO" id="GO:0008360">
    <property type="term" value="P:regulation of cell shape"/>
    <property type="evidence" value="ECO:0007669"/>
    <property type="project" value="UniProtKB-KW"/>
</dbReference>
<evidence type="ECO:0000256" key="4">
    <source>
        <dbReference type="ARBA" id="ARBA00022989"/>
    </source>
</evidence>
<feature type="transmembrane region" description="Helical" evidence="6">
    <location>
        <begin position="147"/>
        <end position="166"/>
    </location>
</feature>
<dbReference type="EMBL" id="WBOS01000016">
    <property type="protein sequence ID" value="KAB2329927.1"/>
    <property type="molecule type" value="Genomic_DNA"/>
</dbReference>
<evidence type="ECO:0000256" key="5">
    <source>
        <dbReference type="ARBA" id="ARBA00023136"/>
    </source>
</evidence>
<accession>A0A6L3UZ89</accession>
<keyword evidence="5 6" id="KW-0472">Membrane</keyword>
<feature type="transmembrane region" description="Helical" evidence="6">
    <location>
        <begin position="197"/>
        <end position="218"/>
    </location>
</feature>
<name>A0A6L3UZ89_9BACI</name>
<dbReference type="Proteomes" id="UP000481030">
    <property type="component" value="Unassembled WGS sequence"/>
</dbReference>
<organism evidence="7 8">
    <name type="scientific">Cytobacillus depressus</name>
    <dbReference type="NCBI Taxonomy" id="1602942"/>
    <lineage>
        <taxon>Bacteria</taxon>
        <taxon>Bacillati</taxon>
        <taxon>Bacillota</taxon>
        <taxon>Bacilli</taxon>
        <taxon>Bacillales</taxon>
        <taxon>Bacillaceae</taxon>
        <taxon>Cytobacillus</taxon>
    </lineage>
</organism>
<dbReference type="OrthoDB" id="9768187at2"/>
<keyword evidence="3" id="KW-0133">Cell shape</keyword>
<protein>
    <submittedName>
        <fullName evidence="7">Rod shape-determining protein RodA</fullName>
    </submittedName>
</protein>
<feature type="transmembrane region" description="Helical" evidence="6">
    <location>
        <begin position="172"/>
        <end position="190"/>
    </location>
</feature>
<dbReference type="AlphaFoldDB" id="A0A6L3UZ89"/>
<evidence type="ECO:0000256" key="3">
    <source>
        <dbReference type="ARBA" id="ARBA00022960"/>
    </source>
</evidence>
<gene>
    <name evidence="7" type="ORF">F7731_20910</name>
</gene>
<sequence>MNKPIKVAERFDWTLCLLLFLFFLISCITIYSGQASGQYHGNFVLNQIINYIIGIFIVAVVMYFDSEQIKRLSWILYGIGILLLVGLFIAPESIVPVKKGAQLWYVIPYLGQIQPSEFVKVFIIIILSKLIDNHHEKHLRKTLKTDLFLLIKLVAVTSIPLILIIVRDLGTALVVIAILAGMILASGISWKIIVPIVGLGSTTAGVILYFVIAAPEILEKYLKVEAYQFYRIYSWLDPIGHKQGAGMQLYKSMQAIGSGLLAGKGFSERQVYIPDSHTDFIFSVIGEEYGFIGGSVVISLFFLLIYHLTKIALETKDQFNTYICVGVISMITFHVFQNIGMTIQVLPITGIPLPFISYGGSSLMGNMMAMGLIFGIRYHHKFYMFGSDAKYVPKKAN</sequence>
<feature type="transmembrane region" description="Helical" evidence="6">
    <location>
        <begin position="289"/>
        <end position="307"/>
    </location>
</feature>
<dbReference type="GO" id="GO:0051301">
    <property type="term" value="P:cell division"/>
    <property type="evidence" value="ECO:0007669"/>
    <property type="project" value="InterPro"/>
</dbReference>
<evidence type="ECO:0000256" key="6">
    <source>
        <dbReference type="SAM" id="Phobius"/>
    </source>
</evidence>
<dbReference type="PROSITE" id="PS51257">
    <property type="entry name" value="PROKAR_LIPOPROTEIN"/>
    <property type="match status" value="1"/>
</dbReference>
<evidence type="ECO:0000313" key="7">
    <source>
        <dbReference type="EMBL" id="KAB2329927.1"/>
    </source>
</evidence>
<comment type="caution">
    <text evidence="7">The sequence shown here is derived from an EMBL/GenBank/DDBJ whole genome shotgun (WGS) entry which is preliminary data.</text>
</comment>
<feature type="transmembrane region" description="Helical" evidence="6">
    <location>
        <begin position="319"/>
        <end position="336"/>
    </location>
</feature>
<keyword evidence="8" id="KW-1185">Reference proteome</keyword>
<evidence type="ECO:0000256" key="1">
    <source>
        <dbReference type="ARBA" id="ARBA00004141"/>
    </source>
</evidence>